<dbReference type="KEGG" id="aalt:CC77DRAFT_151813"/>
<name>A0A177DHK6_ALTAL</name>
<reference evidence="1 2" key="1">
    <citation type="submission" date="2016-05" db="EMBL/GenBank/DDBJ databases">
        <title>Comparative analysis of secretome profiles of manganese(II)-oxidizing ascomycete fungi.</title>
        <authorList>
            <consortium name="DOE Joint Genome Institute"/>
            <person name="Zeiner C.A."/>
            <person name="Purvine S.O."/>
            <person name="Zink E.M."/>
            <person name="Wu S."/>
            <person name="Pasa-Tolic L."/>
            <person name="Chaput D.L."/>
            <person name="Haridas S."/>
            <person name="Grigoriev I.V."/>
            <person name="Santelli C.M."/>
            <person name="Hansel C.M."/>
        </authorList>
    </citation>
    <scope>NUCLEOTIDE SEQUENCE [LARGE SCALE GENOMIC DNA]</scope>
    <source>
        <strain evidence="1 2">SRC1lrK2f</strain>
    </source>
</reference>
<proteinExistence type="predicted"/>
<accession>A0A177DHK6</accession>
<protein>
    <submittedName>
        <fullName evidence="1">Uncharacterized protein</fullName>
    </submittedName>
</protein>
<gene>
    <name evidence="1" type="ORF">CC77DRAFT_151813</name>
</gene>
<dbReference type="VEuPathDB" id="FungiDB:CC77DRAFT_151813"/>
<dbReference type="Proteomes" id="UP000077248">
    <property type="component" value="Unassembled WGS sequence"/>
</dbReference>
<dbReference type="RefSeq" id="XP_018384644.1">
    <property type="nucleotide sequence ID" value="XM_018530316.1"/>
</dbReference>
<organism evidence="1 2">
    <name type="scientific">Alternaria alternata</name>
    <name type="common">Alternaria rot fungus</name>
    <name type="synonym">Torula alternata</name>
    <dbReference type="NCBI Taxonomy" id="5599"/>
    <lineage>
        <taxon>Eukaryota</taxon>
        <taxon>Fungi</taxon>
        <taxon>Dikarya</taxon>
        <taxon>Ascomycota</taxon>
        <taxon>Pezizomycotina</taxon>
        <taxon>Dothideomycetes</taxon>
        <taxon>Pleosporomycetidae</taxon>
        <taxon>Pleosporales</taxon>
        <taxon>Pleosporineae</taxon>
        <taxon>Pleosporaceae</taxon>
        <taxon>Alternaria</taxon>
        <taxon>Alternaria sect. Alternaria</taxon>
        <taxon>Alternaria alternata complex</taxon>
    </lineage>
</organism>
<sequence length="229" mass="25744">MDGIGQLILHSLQERFAYIGCGRKDVWVFPSLYLEIGNSMPSPSRSVIRVIVMVHAVRLHRVYRPSSLFFKWILAYRSGVSACSQDCLDGMFRCVIEISLSRLKQIDVRTNVTPVESLRLIVTPVAVHCLSRSVITVCVSSGYKIDSYMISGTTVFGCRKAIKDRFNAHVTMRKGACDYALGDISDHVTPSPCEYHDMQSQTWCPTRYYHTQSCTSTPAQTKFSLQNSA</sequence>
<dbReference type="EMBL" id="KV441481">
    <property type="protein sequence ID" value="OAG19223.1"/>
    <property type="molecule type" value="Genomic_DNA"/>
</dbReference>
<evidence type="ECO:0000313" key="1">
    <source>
        <dbReference type="EMBL" id="OAG19223.1"/>
    </source>
</evidence>
<dbReference type="GeneID" id="29115910"/>
<evidence type="ECO:0000313" key="2">
    <source>
        <dbReference type="Proteomes" id="UP000077248"/>
    </source>
</evidence>
<dbReference type="AlphaFoldDB" id="A0A177DHK6"/>
<keyword evidence="2" id="KW-1185">Reference proteome</keyword>